<comment type="caution">
    <text evidence="2">The sequence shown here is derived from an EMBL/GenBank/DDBJ whole genome shotgun (WGS) entry which is preliminary data.</text>
</comment>
<proteinExistence type="predicted"/>
<accession>A0A955L3B3</accession>
<evidence type="ECO:0000313" key="3">
    <source>
        <dbReference type="Proteomes" id="UP000782843"/>
    </source>
</evidence>
<dbReference type="Proteomes" id="UP000782843">
    <property type="component" value="Unassembled WGS sequence"/>
</dbReference>
<dbReference type="EMBL" id="JAGQLG010000072">
    <property type="protein sequence ID" value="MCA9382150.1"/>
    <property type="molecule type" value="Genomic_DNA"/>
</dbReference>
<feature type="transmembrane region" description="Helical" evidence="1">
    <location>
        <begin position="70"/>
        <end position="93"/>
    </location>
</feature>
<gene>
    <name evidence="2" type="ORF">KC660_01955</name>
</gene>
<keyword evidence="1" id="KW-0472">Membrane</keyword>
<reference evidence="2" key="1">
    <citation type="submission" date="2020-04" db="EMBL/GenBank/DDBJ databases">
        <authorList>
            <person name="Zhang T."/>
        </authorList>
    </citation>
    <scope>NUCLEOTIDE SEQUENCE</scope>
    <source>
        <strain evidence="2">HKST-UBA10</strain>
    </source>
</reference>
<evidence type="ECO:0000256" key="1">
    <source>
        <dbReference type="SAM" id="Phobius"/>
    </source>
</evidence>
<dbReference type="InterPro" id="IPR036259">
    <property type="entry name" value="MFS_trans_sf"/>
</dbReference>
<feature type="non-terminal residue" evidence="2">
    <location>
        <position position="1"/>
    </location>
</feature>
<reference evidence="2" key="2">
    <citation type="journal article" date="2021" name="Microbiome">
        <title>Successional dynamics and alternative stable states in a saline activated sludge microbial community over 9 years.</title>
        <authorList>
            <person name="Wang Y."/>
            <person name="Ye J."/>
            <person name="Ju F."/>
            <person name="Liu L."/>
            <person name="Boyd J.A."/>
            <person name="Deng Y."/>
            <person name="Parks D.H."/>
            <person name="Jiang X."/>
            <person name="Yin X."/>
            <person name="Woodcroft B.J."/>
            <person name="Tyson G.W."/>
            <person name="Hugenholtz P."/>
            <person name="Polz M.F."/>
            <person name="Zhang T."/>
        </authorList>
    </citation>
    <scope>NUCLEOTIDE SEQUENCE</scope>
    <source>
        <strain evidence="2">HKST-UBA10</strain>
    </source>
</reference>
<sequence>SSYGMAIGVVIPLAIGLIVGLIWLNKYKKADSRKNLIALGVRIATLGMLAIAVSGIVIEFVNIPNPMRVLATLGMFLVGLSGVYLVIPAQAMLNEQVDHKYLGRVYGIWLAAVISLASFPPVVLSILADRFDNIANFLIIIAVVFLIYSFKVKKLFKI</sequence>
<keyword evidence="1" id="KW-1133">Transmembrane helix</keyword>
<dbReference type="AlphaFoldDB" id="A0A955L3B3"/>
<feature type="transmembrane region" description="Helical" evidence="1">
    <location>
        <begin position="6"/>
        <end position="24"/>
    </location>
</feature>
<organism evidence="2 3">
    <name type="scientific">Candidatus Dojkabacteria bacterium</name>
    <dbReference type="NCBI Taxonomy" id="2099670"/>
    <lineage>
        <taxon>Bacteria</taxon>
        <taxon>Candidatus Dojkabacteria</taxon>
    </lineage>
</organism>
<feature type="transmembrane region" description="Helical" evidence="1">
    <location>
        <begin position="36"/>
        <end position="58"/>
    </location>
</feature>
<evidence type="ECO:0000313" key="2">
    <source>
        <dbReference type="EMBL" id="MCA9382150.1"/>
    </source>
</evidence>
<dbReference type="SUPFAM" id="SSF103473">
    <property type="entry name" value="MFS general substrate transporter"/>
    <property type="match status" value="1"/>
</dbReference>
<feature type="transmembrane region" description="Helical" evidence="1">
    <location>
        <begin position="105"/>
        <end position="128"/>
    </location>
</feature>
<dbReference type="Gene3D" id="1.20.1250.20">
    <property type="entry name" value="MFS general substrate transporter like domains"/>
    <property type="match status" value="1"/>
</dbReference>
<name>A0A955L3B3_9BACT</name>
<feature type="transmembrane region" description="Helical" evidence="1">
    <location>
        <begin position="134"/>
        <end position="150"/>
    </location>
</feature>
<evidence type="ECO:0008006" key="4">
    <source>
        <dbReference type="Google" id="ProtNLM"/>
    </source>
</evidence>
<protein>
    <recommendedName>
        <fullName evidence="4">MFS transporter</fullName>
    </recommendedName>
</protein>
<keyword evidence="1" id="KW-0812">Transmembrane</keyword>